<evidence type="ECO:0000256" key="4">
    <source>
        <dbReference type="ARBA" id="ARBA00022729"/>
    </source>
</evidence>
<dbReference type="EMBL" id="KN647390">
    <property type="protein sequence ID" value="KHN36946.1"/>
    <property type="molecule type" value="Genomic_DNA"/>
</dbReference>
<evidence type="ECO:0000313" key="14">
    <source>
        <dbReference type="Proteomes" id="UP000289340"/>
    </source>
</evidence>
<evidence type="ECO:0000256" key="5">
    <source>
        <dbReference type="ARBA" id="ARBA00023279"/>
    </source>
</evidence>
<feature type="region of interest" description="Disordered" evidence="9">
    <location>
        <begin position="118"/>
        <end position="138"/>
    </location>
</feature>
<keyword evidence="5" id="KW-0278">Fertilization</keyword>
<dbReference type="Proteomes" id="UP000053555">
    <property type="component" value="Unassembled WGS sequence"/>
</dbReference>
<dbReference type="InterPro" id="IPR044711">
    <property type="entry name" value="EC11-15"/>
</dbReference>
<dbReference type="InterPro" id="IPR008502">
    <property type="entry name" value="Prolamin-like"/>
</dbReference>
<evidence type="ECO:0000256" key="10">
    <source>
        <dbReference type="SAM" id="SignalP"/>
    </source>
</evidence>
<comment type="function">
    <text evidence="7">Involved in the regulation of gamete interactions during the double fertilization and to prevent multiple-pollen tube attraction; mediates the redistribution of the gamete fusogen HAP2/GCS1 to the cell surface after secretion upon sperm arrival.</text>
</comment>
<evidence type="ECO:0000256" key="1">
    <source>
        <dbReference type="ARBA" id="ARBA00004541"/>
    </source>
</evidence>
<feature type="signal peptide" evidence="10">
    <location>
        <begin position="1"/>
        <end position="28"/>
    </location>
</feature>
<evidence type="ECO:0000313" key="13">
    <source>
        <dbReference type="EMBL" id="RZC16857.1"/>
    </source>
</evidence>
<evidence type="ECO:0000256" key="2">
    <source>
        <dbReference type="ARBA" id="ARBA00004613"/>
    </source>
</evidence>
<comment type="similarity">
    <text evidence="8">Belongs to the plant egg cell-secreted peptide family.</text>
</comment>
<reference evidence="13 14" key="2">
    <citation type="submission" date="2018-09" db="EMBL/GenBank/DDBJ databases">
        <title>A high-quality reference genome of wild soybean provides a powerful tool to mine soybean genomes.</title>
        <authorList>
            <person name="Xie M."/>
            <person name="Chung C.Y.L."/>
            <person name="Li M.-W."/>
            <person name="Wong F.-L."/>
            <person name="Chan T.-F."/>
            <person name="Lam H.-M."/>
        </authorList>
    </citation>
    <scope>NUCLEOTIDE SEQUENCE [LARGE SCALE GENOMIC DNA]</scope>
    <source>
        <strain evidence="14">cv. W05</strain>
        <tissue evidence="13">Hypocotyl of etiolated seedlings</tissue>
    </source>
</reference>
<comment type="subcellular location">
    <subcellularLocation>
        <location evidence="1">Cytoplasmic vesicle</location>
    </subcellularLocation>
    <subcellularLocation>
        <location evidence="2">Secreted</location>
    </subcellularLocation>
</comment>
<feature type="domain" description="Prolamin-like" evidence="11">
    <location>
        <begin position="52"/>
        <end position="115"/>
    </location>
</feature>
<dbReference type="Proteomes" id="UP000289340">
    <property type="component" value="Chromosome 4"/>
</dbReference>
<keyword evidence="6" id="KW-0968">Cytoplasmic vesicle</keyword>
<dbReference type="AlphaFoldDB" id="A0A0B2RR46"/>
<evidence type="ECO:0000259" key="11">
    <source>
        <dbReference type="Pfam" id="PF05617"/>
    </source>
</evidence>
<evidence type="ECO:0000256" key="8">
    <source>
        <dbReference type="ARBA" id="ARBA00034484"/>
    </source>
</evidence>
<name>A0A0B2RR46_GLYSO</name>
<dbReference type="PANTHER" id="PTHR35293:SF1">
    <property type="entry name" value="EGG CELL-SECRETED PROTEIN 1.5"/>
    <property type="match status" value="1"/>
</dbReference>
<evidence type="ECO:0000256" key="6">
    <source>
        <dbReference type="ARBA" id="ARBA00023329"/>
    </source>
</evidence>
<proteinExistence type="inferred from homology"/>
<keyword evidence="3" id="KW-0964">Secreted</keyword>
<keyword evidence="4 10" id="KW-0732">Signal</keyword>
<protein>
    <submittedName>
        <fullName evidence="13">Egg cell-secreted protein 1.1</fullName>
    </submittedName>
</protein>
<evidence type="ECO:0000313" key="12">
    <source>
        <dbReference type="EMBL" id="KHN36946.1"/>
    </source>
</evidence>
<dbReference type="GO" id="GO:0005576">
    <property type="term" value="C:extracellular region"/>
    <property type="evidence" value="ECO:0007669"/>
    <property type="project" value="UniProtKB-SubCell"/>
</dbReference>
<sequence length="138" mass="15134">MAYTLNPFILSTLLTITALISSASMVESRPFSSPSSSSLAVRLKTEGESSYCWDSLWQLQACSGEIVTFFLNGETYLGHGCCQAIRVIGHDCWPNIVASLGFTNEETDVLEDYCDEDVVHSPPPPPPQSIDNPKYIDP</sequence>
<accession>A0A0B2RR46</accession>
<evidence type="ECO:0000256" key="7">
    <source>
        <dbReference type="ARBA" id="ARBA00034457"/>
    </source>
</evidence>
<dbReference type="GO" id="GO:2000008">
    <property type="term" value="P:regulation of protein localization to cell surface"/>
    <property type="evidence" value="ECO:0007669"/>
    <property type="project" value="UniProtKB-ARBA"/>
</dbReference>
<dbReference type="GO" id="GO:0080155">
    <property type="term" value="P:regulation of double fertilization forming a zygote and endosperm"/>
    <property type="evidence" value="ECO:0007669"/>
    <property type="project" value="UniProtKB-ARBA"/>
</dbReference>
<feature type="chain" id="PRO_5040562936" evidence="10">
    <location>
        <begin position="29"/>
        <end position="138"/>
    </location>
</feature>
<dbReference type="EMBL" id="QZWG01000004">
    <property type="protein sequence ID" value="RZC16857.1"/>
    <property type="molecule type" value="Genomic_DNA"/>
</dbReference>
<dbReference type="GO" id="GO:0031410">
    <property type="term" value="C:cytoplasmic vesicle"/>
    <property type="evidence" value="ECO:0007669"/>
    <property type="project" value="UniProtKB-SubCell"/>
</dbReference>
<dbReference type="PANTHER" id="PTHR35293">
    <property type="entry name" value="EGG CELL-SECRETED PROTEIN 1.5"/>
    <property type="match status" value="1"/>
</dbReference>
<evidence type="ECO:0000256" key="9">
    <source>
        <dbReference type="SAM" id="MobiDB-lite"/>
    </source>
</evidence>
<organism evidence="12">
    <name type="scientific">Glycine soja</name>
    <name type="common">Wild soybean</name>
    <dbReference type="NCBI Taxonomy" id="3848"/>
    <lineage>
        <taxon>Eukaryota</taxon>
        <taxon>Viridiplantae</taxon>
        <taxon>Streptophyta</taxon>
        <taxon>Embryophyta</taxon>
        <taxon>Tracheophyta</taxon>
        <taxon>Spermatophyta</taxon>
        <taxon>Magnoliopsida</taxon>
        <taxon>eudicotyledons</taxon>
        <taxon>Gunneridae</taxon>
        <taxon>Pentapetalae</taxon>
        <taxon>rosids</taxon>
        <taxon>fabids</taxon>
        <taxon>Fabales</taxon>
        <taxon>Fabaceae</taxon>
        <taxon>Papilionoideae</taxon>
        <taxon>50 kb inversion clade</taxon>
        <taxon>NPAAA clade</taxon>
        <taxon>indigoferoid/millettioid clade</taxon>
        <taxon>Phaseoleae</taxon>
        <taxon>Glycine</taxon>
        <taxon>Glycine subgen. Soja</taxon>
    </lineage>
</organism>
<dbReference type="GO" id="GO:0009567">
    <property type="term" value="P:double fertilization forming a zygote and endosperm"/>
    <property type="evidence" value="ECO:0007669"/>
    <property type="project" value="InterPro"/>
</dbReference>
<evidence type="ECO:0000256" key="3">
    <source>
        <dbReference type="ARBA" id="ARBA00022525"/>
    </source>
</evidence>
<gene>
    <name evidence="13" type="ORF">D0Y65_009939</name>
    <name evidence="12" type="ORF">glysoja_045861</name>
</gene>
<dbReference type="Pfam" id="PF05617">
    <property type="entry name" value="Prolamin_like"/>
    <property type="match status" value="1"/>
</dbReference>
<reference evidence="12" key="1">
    <citation type="submission" date="2014-07" db="EMBL/GenBank/DDBJ databases">
        <title>Identification of a novel salt tolerance gene in wild soybean by whole-genome sequencing.</title>
        <authorList>
            <person name="Lam H.-M."/>
            <person name="Qi X."/>
            <person name="Li M.-W."/>
            <person name="Liu X."/>
            <person name="Xie M."/>
            <person name="Ni M."/>
            <person name="Xu X."/>
        </authorList>
    </citation>
    <scope>NUCLEOTIDE SEQUENCE [LARGE SCALE GENOMIC DNA]</scope>
    <source>
        <tissue evidence="12">Root</tissue>
    </source>
</reference>
<keyword evidence="14" id="KW-1185">Reference proteome</keyword>